<dbReference type="RefSeq" id="WP_185258507.1">
    <property type="nucleotide sequence ID" value="NZ_AP023368.1"/>
</dbReference>
<evidence type="ECO:0000313" key="3">
    <source>
        <dbReference type="Proteomes" id="UP000515703"/>
    </source>
</evidence>
<dbReference type="Proteomes" id="UP000515703">
    <property type="component" value="Chromosome"/>
</dbReference>
<evidence type="ECO:0000313" key="2">
    <source>
        <dbReference type="EMBL" id="BCJ98161.1"/>
    </source>
</evidence>
<keyword evidence="3" id="KW-1185">Reference proteome</keyword>
<accession>A0A7I8DLK2</accession>
<reference evidence="2 3" key="2">
    <citation type="submission" date="2020-08" db="EMBL/GenBank/DDBJ databases">
        <authorList>
            <person name="Ueki A."/>
            <person name="Tonouchi A."/>
        </authorList>
    </citation>
    <scope>NUCLEOTIDE SEQUENCE [LARGE SCALE GENOMIC DNA]</scope>
    <source>
        <strain evidence="2 3">CTTW</strain>
    </source>
</reference>
<gene>
    <name evidence="2" type="ORF">bsdcttw_12020</name>
</gene>
<protein>
    <submittedName>
        <fullName evidence="2">Uncharacterized protein</fullName>
    </submittedName>
</protein>
<evidence type="ECO:0000256" key="1">
    <source>
        <dbReference type="SAM" id="MobiDB-lite"/>
    </source>
</evidence>
<sequence>MGINKNKVEAHTKSKKDGTLKSAPTDKINLDYDFNTEYGDGDIPDIDKPSGSSKSESE</sequence>
<organism evidence="2 3">
    <name type="scientific">Anaerocolumna chitinilytica</name>
    <dbReference type="NCBI Taxonomy" id="1727145"/>
    <lineage>
        <taxon>Bacteria</taxon>
        <taxon>Bacillati</taxon>
        <taxon>Bacillota</taxon>
        <taxon>Clostridia</taxon>
        <taxon>Lachnospirales</taxon>
        <taxon>Lachnospiraceae</taxon>
        <taxon>Anaerocolumna</taxon>
    </lineage>
</organism>
<reference evidence="2 3" key="1">
    <citation type="submission" date="2020-08" db="EMBL/GenBank/DDBJ databases">
        <title>Draft genome sequencing of an Anaerocolumna strain isolated from anoxic soil subjected to BSD treatment.</title>
        <authorList>
            <person name="Uek A."/>
            <person name="Tonouchi A."/>
        </authorList>
    </citation>
    <scope>NUCLEOTIDE SEQUENCE [LARGE SCALE GENOMIC DNA]</scope>
    <source>
        <strain evidence="2 3">CTTW</strain>
    </source>
</reference>
<name>A0A7I8DLK2_9FIRM</name>
<dbReference type="KEGG" id="acht:bsdcttw_12020"/>
<dbReference type="EMBL" id="AP023368">
    <property type="protein sequence ID" value="BCJ98161.1"/>
    <property type="molecule type" value="Genomic_DNA"/>
</dbReference>
<dbReference type="AlphaFoldDB" id="A0A7I8DLK2"/>
<feature type="region of interest" description="Disordered" evidence="1">
    <location>
        <begin position="1"/>
        <end position="58"/>
    </location>
</feature>
<proteinExistence type="predicted"/>
<feature type="compositionally biased region" description="Basic and acidic residues" evidence="1">
    <location>
        <begin position="1"/>
        <end position="19"/>
    </location>
</feature>